<organism evidence="3 4">
    <name type="scientific">Eubacterium plexicaudatum ASF492</name>
    <dbReference type="NCBI Taxonomy" id="1235802"/>
    <lineage>
        <taxon>Bacteria</taxon>
        <taxon>Bacillati</taxon>
        <taxon>Bacillota</taxon>
        <taxon>Clostridia</taxon>
        <taxon>Eubacteriales</taxon>
        <taxon>Eubacteriaceae</taxon>
        <taxon>Eubacterium</taxon>
    </lineage>
</organism>
<evidence type="ECO:0000256" key="2">
    <source>
        <dbReference type="SAM" id="SignalP"/>
    </source>
</evidence>
<keyword evidence="4" id="KW-1185">Reference proteome</keyword>
<dbReference type="Proteomes" id="UP000012589">
    <property type="component" value="Unassembled WGS sequence"/>
</dbReference>
<feature type="compositionally biased region" description="Polar residues" evidence="1">
    <location>
        <begin position="21"/>
        <end position="30"/>
    </location>
</feature>
<accession>N2AL12</accession>
<protein>
    <recommendedName>
        <fullName evidence="5">ABC transporter substrate-binding protein</fullName>
    </recommendedName>
</protein>
<sequence>MKKKVVSILLAAAVLAGTAACGNQSGTKTDGNADGQTDEQTGDDGNMEDAGSDVSLDGDEGKVINIYSWNNEFSQRLQAVYPEVKETSADGTITYLNDGTEIHWIINPNQDGVYQQKLDEALLNQADAAADDKVDIFLSETDYVFKYTDADADVAMPLTDIGIDPQKDLADQYEFTKVTASDLNGVQRGSTWQCCPGLLVYRRDIAKDVFGTDDPEEIGAKVKDWDTMKATAAELKEKGYYTFSSYADTFRLYGNSISQPWMGAGETVLKVDQKIMDWVSDSKEWLDAGYLNKTVKGQWNDDWNKAMSSESKVFAFLFPAWGIDFTLKPNWDGEEGAWAVTNPPQEYNWGGSYIHACTGTDNPKYVKDIILAMTADADNLAKITQKYGEFTNARSSMQEAAQNDELYPSEFLGGQNAYKYFAPVAEHIEMAPLSAYDQGCVELIQNSFSDYFQGQVDFDKAKSNFETAIRERYPEITEIQWP</sequence>
<dbReference type="AlphaFoldDB" id="N2AL12"/>
<dbReference type="PROSITE" id="PS51257">
    <property type="entry name" value="PROKAR_LIPOPROTEIN"/>
    <property type="match status" value="1"/>
</dbReference>
<keyword evidence="2" id="KW-0732">Signal</keyword>
<feature type="compositionally biased region" description="Acidic residues" evidence="1">
    <location>
        <begin position="36"/>
        <end position="51"/>
    </location>
</feature>
<dbReference type="EMBL" id="AQFT01000057">
    <property type="protein sequence ID" value="EMZ28756.1"/>
    <property type="molecule type" value="Genomic_DNA"/>
</dbReference>
<dbReference type="STRING" id="1235802.C823_01783"/>
<feature type="region of interest" description="Disordered" evidence="1">
    <location>
        <begin position="21"/>
        <end position="57"/>
    </location>
</feature>
<feature type="chain" id="PRO_5039703348" description="ABC transporter substrate-binding protein" evidence="2">
    <location>
        <begin position="20"/>
        <end position="482"/>
    </location>
</feature>
<dbReference type="OrthoDB" id="55273at2"/>
<reference evidence="3 4" key="1">
    <citation type="journal article" date="2014" name="Genome Announc.">
        <title>Draft genome sequences of the altered schaedler flora, a defined bacterial community from gnotobiotic mice.</title>
        <authorList>
            <person name="Wannemuehler M.J."/>
            <person name="Overstreet A.M."/>
            <person name="Ward D.V."/>
            <person name="Phillips G.J."/>
        </authorList>
    </citation>
    <scope>NUCLEOTIDE SEQUENCE [LARGE SCALE GENOMIC DNA]</scope>
    <source>
        <strain evidence="3 4">ASF492</strain>
    </source>
</reference>
<dbReference type="eggNOG" id="COG1653">
    <property type="taxonomic scope" value="Bacteria"/>
</dbReference>
<dbReference type="HOGENOM" id="CLU_031285_2_2_9"/>
<gene>
    <name evidence="3" type="ORF">C823_01783</name>
</gene>
<dbReference type="Gene3D" id="3.40.190.10">
    <property type="entry name" value="Periplasmic binding protein-like II"/>
    <property type="match status" value="2"/>
</dbReference>
<evidence type="ECO:0000256" key="1">
    <source>
        <dbReference type="SAM" id="MobiDB-lite"/>
    </source>
</evidence>
<evidence type="ECO:0008006" key="5">
    <source>
        <dbReference type="Google" id="ProtNLM"/>
    </source>
</evidence>
<evidence type="ECO:0000313" key="3">
    <source>
        <dbReference type="EMBL" id="EMZ28756.1"/>
    </source>
</evidence>
<evidence type="ECO:0000313" key="4">
    <source>
        <dbReference type="Proteomes" id="UP000012589"/>
    </source>
</evidence>
<dbReference type="PATRIC" id="fig|1235802.3.peg.1889"/>
<proteinExistence type="predicted"/>
<comment type="caution">
    <text evidence="3">The sequence shown here is derived from an EMBL/GenBank/DDBJ whole genome shotgun (WGS) entry which is preliminary data.</text>
</comment>
<feature type="signal peptide" evidence="2">
    <location>
        <begin position="1"/>
        <end position="19"/>
    </location>
</feature>
<name>N2AL12_9FIRM</name>
<dbReference type="SUPFAM" id="SSF53850">
    <property type="entry name" value="Periplasmic binding protein-like II"/>
    <property type="match status" value="1"/>
</dbReference>